<dbReference type="PANTHER" id="PTHR11412:SF172">
    <property type="entry name" value="LD23292P"/>
    <property type="match status" value="1"/>
</dbReference>
<gene>
    <name evidence="2" type="ORF">BV898_07962</name>
</gene>
<dbReference type="SMART" id="SM01361">
    <property type="entry name" value="A2M_recep"/>
    <property type="match status" value="1"/>
</dbReference>
<evidence type="ECO:0000313" key="3">
    <source>
        <dbReference type="Proteomes" id="UP000192578"/>
    </source>
</evidence>
<dbReference type="PANTHER" id="PTHR11412">
    <property type="entry name" value="MACROGLOBULIN / COMPLEMENT"/>
    <property type="match status" value="1"/>
</dbReference>
<evidence type="ECO:0000259" key="1">
    <source>
        <dbReference type="SMART" id="SM01361"/>
    </source>
</evidence>
<accession>A0A1W0WS46</accession>
<keyword evidence="3" id="KW-1185">Reference proteome</keyword>
<dbReference type="AlphaFoldDB" id="A0A1W0WS46"/>
<proteinExistence type="predicted"/>
<dbReference type="SUPFAM" id="SSF49410">
    <property type="entry name" value="Alpha-macroglobulin receptor domain"/>
    <property type="match status" value="1"/>
</dbReference>
<dbReference type="EMBL" id="MTYJ01000054">
    <property type="protein sequence ID" value="OQV18021.1"/>
    <property type="molecule type" value="Genomic_DNA"/>
</dbReference>
<dbReference type="Pfam" id="PF07677">
    <property type="entry name" value="A2M_recep"/>
    <property type="match status" value="1"/>
</dbReference>
<dbReference type="InterPro" id="IPR050473">
    <property type="entry name" value="A2M/Complement_sys"/>
</dbReference>
<name>A0A1W0WS46_HYPEX</name>
<dbReference type="Gene3D" id="1.50.10.20">
    <property type="match status" value="1"/>
</dbReference>
<reference evidence="3" key="1">
    <citation type="submission" date="2017-01" db="EMBL/GenBank/DDBJ databases">
        <title>Comparative genomics of anhydrobiosis in the tardigrade Hypsibius dujardini.</title>
        <authorList>
            <person name="Yoshida Y."/>
            <person name="Koutsovoulos G."/>
            <person name="Laetsch D."/>
            <person name="Stevens L."/>
            <person name="Kumar S."/>
            <person name="Horikawa D."/>
            <person name="Ishino K."/>
            <person name="Komine S."/>
            <person name="Tomita M."/>
            <person name="Blaxter M."/>
            <person name="Arakawa K."/>
        </authorList>
    </citation>
    <scope>NUCLEOTIDE SEQUENCE [LARGE SCALE GENOMIC DNA]</scope>
    <source>
        <strain evidence="3">Z151</strain>
    </source>
</reference>
<dbReference type="InterPro" id="IPR036595">
    <property type="entry name" value="A-macroglobulin_rcpt-bd_sf"/>
</dbReference>
<comment type="caution">
    <text evidence="2">The sequence shown here is derived from an EMBL/GenBank/DDBJ whole genome shotgun (WGS) entry which is preliminary data.</text>
</comment>
<dbReference type="Gene3D" id="2.60.40.690">
    <property type="entry name" value="Alpha-macroglobulin, receptor-binding domain"/>
    <property type="match status" value="1"/>
</dbReference>
<dbReference type="SUPFAM" id="SSF48239">
    <property type="entry name" value="Terpenoid cyclases/Protein prenyltransferases"/>
    <property type="match status" value="1"/>
</dbReference>
<dbReference type="Pfam" id="PF07678">
    <property type="entry name" value="TED_complement"/>
    <property type="match status" value="1"/>
</dbReference>
<protein>
    <submittedName>
        <fullName evidence="2">CD109 antigen</fullName>
    </submittedName>
</protein>
<sequence>MTIPARTAAVRYLERVLDLLFDPYEVAIVTYALTVVVDSHLKDAAFDKLDQMKRSFDSYIYWGKEQIEPPGFILRNNLPYMEAHLPNNYESTNIAATSYALMVYNLRQSFLTEKIAAWLNTQRLKNFGFSSTQDTIMAAKALMHHSYYSNVREATDMNITIKPSSSPGLEAVLHVTQATLSNVKTFEIPNPWGQIQAIARGSGYALLQMDVEYTVDHWRYIVPPPVKAFDVYIDVIYTGKNNSILILKPCARWTLFDESPQSGMAVIEIDIPSGYIVHQPDLEEYCGQQTNHLLRYAEFYDGKVSFFLDYLDGGLTCVEVLATRWYPVANQTRWLTLKVFDFYAPERFNTTMYEATPLYAQNICHVCGSFQCPYCPSYNTATSRRSTLKLDTIIYLLFFVHLRWVFYYRKTTAVFDFA</sequence>
<dbReference type="GO" id="GO:0005615">
    <property type="term" value="C:extracellular space"/>
    <property type="evidence" value="ECO:0007669"/>
    <property type="project" value="InterPro"/>
</dbReference>
<organism evidence="2 3">
    <name type="scientific">Hypsibius exemplaris</name>
    <name type="common">Freshwater tardigrade</name>
    <dbReference type="NCBI Taxonomy" id="2072580"/>
    <lineage>
        <taxon>Eukaryota</taxon>
        <taxon>Metazoa</taxon>
        <taxon>Ecdysozoa</taxon>
        <taxon>Tardigrada</taxon>
        <taxon>Eutardigrada</taxon>
        <taxon>Parachela</taxon>
        <taxon>Hypsibioidea</taxon>
        <taxon>Hypsibiidae</taxon>
        <taxon>Hypsibius</taxon>
    </lineage>
</organism>
<dbReference type="OrthoDB" id="6359008at2759"/>
<dbReference type="InterPro" id="IPR009048">
    <property type="entry name" value="A-macroglobulin_rcpt-bd"/>
</dbReference>
<dbReference type="Proteomes" id="UP000192578">
    <property type="component" value="Unassembled WGS sequence"/>
</dbReference>
<dbReference type="InterPro" id="IPR011626">
    <property type="entry name" value="Alpha-macroglobulin_TED"/>
</dbReference>
<evidence type="ECO:0000313" key="2">
    <source>
        <dbReference type="EMBL" id="OQV18021.1"/>
    </source>
</evidence>
<feature type="domain" description="Alpha-macroglobulin receptor-binding" evidence="1">
    <location>
        <begin position="262"/>
        <end position="353"/>
    </location>
</feature>
<dbReference type="InterPro" id="IPR008930">
    <property type="entry name" value="Terpenoid_cyclase/PrenylTrfase"/>
</dbReference>